<keyword evidence="3" id="KW-1185">Reference proteome</keyword>
<dbReference type="AlphaFoldDB" id="A0A553MZ30"/>
<protein>
    <submittedName>
        <fullName evidence="2">Uncharacterized protein</fullName>
    </submittedName>
</protein>
<proteinExistence type="predicted"/>
<dbReference type="EMBL" id="SRMA01027191">
    <property type="protein sequence ID" value="TRY58444.1"/>
    <property type="molecule type" value="Genomic_DNA"/>
</dbReference>
<comment type="caution">
    <text evidence="2">The sequence shown here is derived from an EMBL/GenBank/DDBJ whole genome shotgun (WGS) entry which is preliminary data.</text>
</comment>
<organism evidence="2 3">
    <name type="scientific">Danionella cerebrum</name>
    <dbReference type="NCBI Taxonomy" id="2873325"/>
    <lineage>
        <taxon>Eukaryota</taxon>
        <taxon>Metazoa</taxon>
        <taxon>Chordata</taxon>
        <taxon>Craniata</taxon>
        <taxon>Vertebrata</taxon>
        <taxon>Euteleostomi</taxon>
        <taxon>Actinopterygii</taxon>
        <taxon>Neopterygii</taxon>
        <taxon>Teleostei</taxon>
        <taxon>Ostariophysi</taxon>
        <taxon>Cypriniformes</taxon>
        <taxon>Danionidae</taxon>
        <taxon>Danioninae</taxon>
        <taxon>Danionella</taxon>
    </lineage>
</organism>
<name>A0A553MZ30_9TELE</name>
<sequence>MDFLPFFLILLIAAPSISSAAEIERIPSFNISSKHKNVKTDQGSETVYSTKEPFYPGEPGSTDRAALSSFNNTSGNTFIFCNDIFFI</sequence>
<dbReference type="Proteomes" id="UP000316079">
    <property type="component" value="Unassembled WGS sequence"/>
</dbReference>
<accession>A0A553MZ30</accession>
<keyword evidence="1" id="KW-0732">Signal</keyword>
<evidence type="ECO:0000256" key="1">
    <source>
        <dbReference type="SAM" id="SignalP"/>
    </source>
</evidence>
<reference evidence="2 3" key="1">
    <citation type="journal article" date="2019" name="Sci. Data">
        <title>Hybrid genome assembly and annotation of Danionella translucida.</title>
        <authorList>
            <person name="Kadobianskyi M."/>
            <person name="Schulze L."/>
            <person name="Schuelke M."/>
            <person name="Judkewitz B."/>
        </authorList>
    </citation>
    <scope>NUCLEOTIDE SEQUENCE [LARGE SCALE GENOMIC DNA]</scope>
    <source>
        <strain evidence="2 3">Bolton</strain>
    </source>
</reference>
<feature type="chain" id="PRO_5022051129" evidence="1">
    <location>
        <begin position="21"/>
        <end position="87"/>
    </location>
</feature>
<evidence type="ECO:0000313" key="2">
    <source>
        <dbReference type="EMBL" id="TRY58444.1"/>
    </source>
</evidence>
<feature type="signal peptide" evidence="1">
    <location>
        <begin position="1"/>
        <end position="20"/>
    </location>
</feature>
<gene>
    <name evidence="2" type="ORF">DNTS_002067</name>
</gene>
<evidence type="ECO:0000313" key="3">
    <source>
        <dbReference type="Proteomes" id="UP000316079"/>
    </source>
</evidence>